<dbReference type="Pfam" id="PF00860">
    <property type="entry name" value="Xan_ur_permease"/>
    <property type="match status" value="2"/>
</dbReference>
<feature type="transmembrane region" description="Helical" evidence="6">
    <location>
        <begin position="452"/>
        <end position="470"/>
    </location>
</feature>
<keyword evidence="4 6" id="KW-1133">Transmembrane helix</keyword>
<feature type="transmembrane region" description="Helical" evidence="6">
    <location>
        <begin position="212"/>
        <end position="238"/>
    </location>
</feature>
<feature type="transmembrane region" description="Helical" evidence="6">
    <location>
        <begin position="130"/>
        <end position="152"/>
    </location>
</feature>
<protein>
    <submittedName>
        <fullName evidence="7">Uncharacterized protein</fullName>
    </submittedName>
</protein>
<gene>
    <name evidence="7" type="ORF">LUZ63_006007</name>
</gene>
<dbReference type="GO" id="GO:0016020">
    <property type="term" value="C:membrane"/>
    <property type="evidence" value="ECO:0007669"/>
    <property type="project" value="UniProtKB-SubCell"/>
</dbReference>
<organism evidence="7 8">
    <name type="scientific">Rhynchospora breviuscula</name>
    <dbReference type="NCBI Taxonomy" id="2022672"/>
    <lineage>
        <taxon>Eukaryota</taxon>
        <taxon>Viridiplantae</taxon>
        <taxon>Streptophyta</taxon>
        <taxon>Embryophyta</taxon>
        <taxon>Tracheophyta</taxon>
        <taxon>Spermatophyta</taxon>
        <taxon>Magnoliopsida</taxon>
        <taxon>Liliopsida</taxon>
        <taxon>Poales</taxon>
        <taxon>Cyperaceae</taxon>
        <taxon>Cyperoideae</taxon>
        <taxon>Rhynchosporeae</taxon>
        <taxon>Rhynchospora</taxon>
    </lineage>
</organism>
<dbReference type="PANTHER" id="PTHR11119">
    <property type="entry name" value="XANTHINE-URACIL / VITAMIN C PERMEASE FAMILY MEMBER"/>
    <property type="match status" value="1"/>
</dbReference>
<dbReference type="InterPro" id="IPR006043">
    <property type="entry name" value="NCS2"/>
</dbReference>
<feature type="transmembrane region" description="Helical" evidence="6">
    <location>
        <begin position="37"/>
        <end position="56"/>
    </location>
</feature>
<reference evidence="7" key="1">
    <citation type="journal article" date="2022" name="Cell">
        <title>Repeat-based holocentromeres influence genome architecture and karyotype evolution.</title>
        <authorList>
            <person name="Hofstatter P.G."/>
            <person name="Thangavel G."/>
            <person name="Lux T."/>
            <person name="Neumann P."/>
            <person name="Vondrak T."/>
            <person name="Novak P."/>
            <person name="Zhang M."/>
            <person name="Costa L."/>
            <person name="Castellani M."/>
            <person name="Scott A."/>
            <person name="Toegelov H."/>
            <person name="Fuchs J."/>
            <person name="Mata-Sucre Y."/>
            <person name="Dias Y."/>
            <person name="Vanzela A.L.L."/>
            <person name="Huettel B."/>
            <person name="Almeida C.C.S."/>
            <person name="Simkova H."/>
            <person name="Souza G."/>
            <person name="Pedrosa-Harand A."/>
            <person name="Macas J."/>
            <person name="Mayer K.F.X."/>
            <person name="Houben A."/>
            <person name="Marques A."/>
        </authorList>
    </citation>
    <scope>NUCLEOTIDE SEQUENCE</scope>
    <source>
        <strain evidence="7">RhyBre1mFocal</strain>
    </source>
</reference>
<feature type="transmembrane region" description="Helical" evidence="6">
    <location>
        <begin position="482"/>
        <end position="498"/>
    </location>
</feature>
<feature type="transmembrane region" description="Helical" evidence="6">
    <location>
        <begin position="68"/>
        <end position="86"/>
    </location>
</feature>
<feature type="transmembrane region" description="Helical" evidence="6">
    <location>
        <begin position="520"/>
        <end position="539"/>
    </location>
</feature>
<proteinExistence type="inferred from homology"/>
<feature type="transmembrane region" description="Helical" evidence="6">
    <location>
        <begin position="172"/>
        <end position="200"/>
    </location>
</feature>
<evidence type="ECO:0000313" key="7">
    <source>
        <dbReference type="EMBL" id="KAJ1697495.1"/>
    </source>
</evidence>
<dbReference type="AlphaFoldDB" id="A0A9Q0CP36"/>
<sequence length="588" mass="65601">MGKEDEFVPYPVKEQLPGIDYCITSPPPWHTTMLVGFQHYVIMLGTIVLIATILVPQMGGGYEEKARVIQSMLFVAGINTLLQVYFGTRLPVVIGGSFAYLIPTLSIILSRRYTYFIDPYERFIYTMRAIQGALICASIFQLVVGYFGLWGVCIRFLSPVIAAPWVALSALGLYYIAFPALANCVEIGLPALIILVLLFMYAPHGLNQGSFIFNRCAVLVTIIIVWIYAHILTAAGAYNERPPETQYSCRTDRAGIIWGSPWVRIPYPLQWGRPYFYAGDAFAMIAASFVSLIEVVLISLILFCACIKNSETNNSTDINCSQSTGTFIAVQRFCSATFMPPSIFSRGIGWQVQNITLSIMNELFKTNISLISSVLHLLKYAFCVSQGIAIMLDGLFGTANGSAASVENSGFLAVTRVGSRRVIKISACFMIFFSIFAKFGAVIASIPIPLFFGIYCVLYAYAASAGIGLLQFCNINSLRNKFIIGFALIMGLSIPQFFREYFIESGYGPMHTHARTFNDIVNVIFSSSATVGAIIAYLLDWSHCYWDDTVRKDRGLHWFYKFRSYSSDARCEEFYALPYSLSKYFPSY</sequence>
<accession>A0A9Q0CP36</accession>
<evidence type="ECO:0000313" key="8">
    <source>
        <dbReference type="Proteomes" id="UP001151287"/>
    </source>
</evidence>
<evidence type="ECO:0000256" key="1">
    <source>
        <dbReference type="ARBA" id="ARBA00004141"/>
    </source>
</evidence>
<evidence type="ECO:0000256" key="2">
    <source>
        <dbReference type="ARBA" id="ARBA00008821"/>
    </source>
</evidence>
<dbReference type="GO" id="GO:0022857">
    <property type="term" value="F:transmembrane transporter activity"/>
    <property type="evidence" value="ECO:0007669"/>
    <property type="project" value="InterPro"/>
</dbReference>
<evidence type="ECO:0000256" key="5">
    <source>
        <dbReference type="ARBA" id="ARBA00023136"/>
    </source>
</evidence>
<evidence type="ECO:0000256" key="4">
    <source>
        <dbReference type="ARBA" id="ARBA00022989"/>
    </source>
</evidence>
<comment type="subcellular location">
    <subcellularLocation>
        <location evidence="1">Membrane</location>
        <topology evidence="1">Multi-pass membrane protein</topology>
    </subcellularLocation>
</comment>
<keyword evidence="5 6" id="KW-0472">Membrane</keyword>
<keyword evidence="3 6" id="KW-0812">Transmembrane</keyword>
<dbReference type="OrthoDB" id="1641903at2759"/>
<dbReference type="EMBL" id="JAMQYH010000002">
    <property type="protein sequence ID" value="KAJ1697495.1"/>
    <property type="molecule type" value="Genomic_DNA"/>
</dbReference>
<feature type="transmembrane region" description="Helical" evidence="6">
    <location>
        <begin position="425"/>
        <end position="446"/>
    </location>
</feature>
<dbReference type="Proteomes" id="UP001151287">
    <property type="component" value="Unassembled WGS sequence"/>
</dbReference>
<evidence type="ECO:0000256" key="6">
    <source>
        <dbReference type="SAM" id="Phobius"/>
    </source>
</evidence>
<comment type="similarity">
    <text evidence="2">Belongs to the nucleobase:cation symporter-2 (NCS2) (TC 2.A.40) family.</text>
</comment>
<evidence type="ECO:0000256" key="3">
    <source>
        <dbReference type="ARBA" id="ARBA00022692"/>
    </source>
</evidence>
<keyword evidence="8" id="KW-1185">Reference proteome</keyword>
<feature type="transmembrane region" description="Helical" evidence="6">
    <location>
        <begin position="92"/>
        <end position="109"/>
    </location>
</feature>
<name>A0A9Q0CP36_9POAL</name>
<feature type="transmembrane region" description="Helical" evidence="6">
    <location>
        <begin position="281"/>
        <end position="305"/>
    </location>
</feature>
<comment type="caution">
    <text evidence="7">The sequence shown here is derived from an EMBL/GenBank/DDBJ whole genome shotgun (WGS) entry which is preliminary data.</text>
</comment>